<dbReference type="EMBL" id="JBHTEE010000001">
    <property type="protein sequence ID" value="MFC7602112.1"/>
    <property type="molecule type" value="Genomic_DNA"/>
</dbReference>
<evidence type="ECO:0000313" key="3">
    <source>
        <dbReference type="Proteomes" id="UP001596514"/>
    </source>
</evidence>
<comment type="caution">
    <text evidence="2">The sequence shown here is derived from an EMBL/GenBank/DDBJ whole genome shotgun (WGS) entry which is preliminary data.</text>
</comment>
<dbReference type="RefSeq" id="WP_343964655.1">
    <property type="nucleotide sequence ID" value="NZ_BAAAGK010000023.1"/>
</dbReference>
<sequence length="77" mass="8608">MATPETISVTVDRNLLDHARQRVGTGSLSAYVNEALALKVQRERHRRALWNAKAADADPDRVARMMAHVESQGEPDR</sequence>
<dbReference type="Proteomes" id="UP001596514">
    <property type="component" value="Unassembled WGS sequence"/>
</dbReference>
<gene>
    <name evidence="2" type="ORF">ACFQVD_18595</name>
</gene>
<proteinExistence type="predicted"/>
<keyword evidence="1" id="KW-1277">Toxin-antitoxin system</keyword>
<dbReference type="InterPro" id="IPR009956">
    <property type="entry name" value="Post-segregation_anti-tox_CcdA"/>
</dbReference>
<evidence type="ECO:0000313" key="2">
    <source>
        <dbReference type="EMBL" id="MFC7602112.1"/>
    </source>
</evidence>
<protein>
    <submittedName>
        <fullName evidence="2">Type II toxin-antitoxin system CcdA family antitoxin</fullName>
    </submittedName>
</protein>
<evidence type="ECO:0000256" key="1">
    <source>
        <dbReference type="ARBA" id="ARBA00022649"/>
    </source>
</evidence>
<name>A0ABW2T113_9ACTN</name>
<accession>A0ABW2T113</accession>
<dbReference type="Pfam" id="PF07362">
    <property type="entry name" value="CcdA"/>
    <property type="match status" value="1"/>
</dbReference>
<reference evidence="3" key="1">
    <citation type="journal article" date="2019" name="Int. J. Syst. Evol. Microbiol.">
        <title>The Global Catalogue of Microorganisms (GCM) 10K type strain sequencing project: providing services to taxonomists for standard genome sequencing and annotation.</title>
        <authorList>
            <consortium name="The Broad Institute Genomics Platform"/>
            <consortium name="The Broad Institute Genome Sequencing Center for Infectious Disease"/>
            <person name="Wu L."/>
            <person name="Ma J."/>
        </authorList>
    </citation>
    <scope>NUCLEOTIDE SEQUENCE [LARGE SCALE GENOMIC DNA]</scope>
    <source>
        <strain evidence="3">JCM 10083</strain>
    </source>
</reference>
<keyword evidence="3" id="KW-1185">Reference proteome</keyword>
<organism evidence="2 3">
    <name type="scientific">Streptosporangium amethystogenes subsp. fukuiense</name>
    <dbReference type="NCBI Taxonomy" id="698418"/>
    <lineage>
        <taxon>Bacteria</taxon>
        <taxon>Bacillati</taxon>
        <taxon>Actinomycetota</taxon>
        <taxon>Actinomycetes</taxon>
        <taxon>Streptosporangiales</taxon>
        <taxon>Streptosporangiaceae</taxon>
        <taxon>Streptosporangium</taxon>
    </lineage>
</organism>